<name>A0A4R1QUB6_HYDET</name>
<protein>
    <submittedName>
        <fullName evidence="2">Uncharacterized protein</fullName>
    </submittedName>
</protein>
<evidence type="ECO:0000313" key="3">
    <source>
        <dbReference type="Proteomes" id="UP000295008"/>
    </source>
</evidence>
<feature type="compositionally biased region" description="Low complexity" evidence="1">
    <location>
        <begin position="59"/>
        <end position="71"/>
    </location>
</feature>
<evidence type="ECO:0000256" key="1">
    <source>
        <dbReference type="SAM" id="MobiDB-lite"/>
    </source>
</evidence>
<feature type="compositionally biased region" description="Polar residues" evidence="1">
    <location>
        <begin position="78"/>
        <end position="89"/>
    </location>
</feature>
<accession>A0A4R1QUB6</accession>
<dbReference type="Proteomes" id="UP000295008">
    <property type="component" value="Unassembled WGS sequence"/>
</dbReference>
<gene>
    <name evidence="2" type="ORF">EDC14_10726</name>
</gene>
<sequence>MYNNQNQNQFMKAQNYNAKVNMENSSELAQSQGQISRLLLSKASSGQFEFASMSPARPQSQSANSSLQSQLEVDRSAGQISQILSSQSK</sequence>
<keyword evidence="3" id="KW-1185">Reference proteome</keyword>
<proteinExistence type="predicted"/>
<dbReference type="EMBL" id="SLUN01000072">
    <property type="protein sequence ID" value="TCL53740.1"/>
    <property type="molecule type" value="Genomic_DNA"/>
</dbReference>
<evidence type="ECO:0000313" key="2">
    <source>
        <dbReference type="EMBL" id="TCL53740.1"/>
    </source>
</evidence>
<reference evidence="2 3" key="1">
    <citation type="submission" date="2019-03" db="EMBL/GenBank/DDBJ databases">
        <title>Genomic Encyclopedia of Type Strains, Phase IV (KMG-IV): sequencing the most valuable type-strain genomes for metagenomic binning, comparative biology and taxonomic classification.</title>
        <authorList>
            <person name="Goeker M."/>
        </authorList>
    </citation>
    <scope>NUCLEOTIDE SEQUENCE [LARGE SCALE GENOMIC DNA]</scope>
    <source>
        <strain evidence="2 3">LX-B</strain>
    </source>
</reference>
<comment type="caution">
    <text evidence="2">The sequence shown here is derived from an EMBL/GenBank/DDBJ whole genome shotgun (WGS) entry which is preliminary data.</text>
</comment>
<organism evidence="2 3">
    <name type="scientific">Hydrogenispora ethanolica</name>
    <dbReference type="NCBI Taxonomy" id="1082276"/>
    <lineage>
        <taxon>Bacteria</taxon>
        <taxon>Bacillati</taxon>
        <taxon>Bacillota</taxon>
        <taxon>Hydrogenispora</taxon>
    </lineage>
</organism>
<dbReference type="RefSeq" id="WP_132018324.1">
    <property type="nucleotide sequence ID" value="NZ_SLUN01000072.1"/>
</dbReference>
<dbReference type="AlphaFoldDB" id="A0A4R1QUB6"/>
<feature type="region of interest" description="Disordered" evidence="1">
    <location>
        <begin position="49"/>
        <end position="89"/>
    </location>
</feature>